<dbReference type="EMBL" id="HBHT01022634">
    <property type="protein sequence ID" value="CAD9972883.1"/>
    <property type="molecule type" value="Transcribed_RNA"/>
</dbReference>
<dbReference type="InterPro" id="IPR029044">
    <property type="entry name" value="Nucleotide-diphossugar_trans"/>
</dbReference>
<sequence length="231" mass="26562">MSFQHLTDKWHPTIGADHQQGPYLRMEMANVIRDHGLFKLPGICDRHVLYTDSNVIFANEITHQDMNWLKSLMPSSGPIFAMYGREHEKERLLPINTGVMMVDIPKFEQAWPDMFAFALAKGPFGAFDQGWITDYFESTPERKANSTLLPVYWNWKPYWPLASQVPVSQIKIFHFHGPKPGRGLETLAHCEPATSPYQHFILWASCCDHAKMGNYALQLFDMFKVSANLIC</sequence>
<dbReference type="Gene3D" id="3.90.550.10">
    <property type="entry name" value="Spore Coat Polysaccharide Biosynthesis Protein SpsA, Chain A"/>
    <property type="match status" value="1"/>
</dbReference>
<organism evidence="1">
    <name type="scientific">Entomoneis paludosa</name>
    <dbReference type="NCBI Taxonomy" id="265537"/>
    <lineage>
        <taxon>Eukaryota</taxon>
        <taxon>Sar</taxon>
        <taxon>Stramenopiles</taxon>
        <taxon>Ochrophyta</taxon>
        <taxon>Bacillariophyta</taxon>
        <taxon>Bacillariophyceae</taxon>
        <taxon>Bacillariophycidae</taxon>
        <taxon>Entomoneidaceae</taxon>
        <taxon>Entomoneis</taxon>
    </lineage>
</organism>
<dbReference type="AlphaFoldDB" id="A0A7S2YF33"/>
<evidence type="ECO:0000313" key="1">
    <source>
        <dbReference type="EMBL" id="CAD9972883.1"/>
    </source>
</evidence>
<reference evidence="1" key="1">
    <citation type="submission" date="2021-01" db="EMBL/GenBank/DDBJ databases">
        <authorList>
            <person name="Corre E."/>
            <person name="Pelletier E."/>
            <person name="Niang G."/>
            <person name="Scheremetjew M."/>
            <person name="Finn R."/>
            <person name="Kale V."/>
            <person name="Holt S."/>
            <person name="Cochrane G."/>
            <person name="Meng A."/>
            <person name="Brown T."/>
            <person name="Cohen L."/>
        </authorList>
    </citation>
    <scope>NUCLEOTIDE SEQUENCE</scope>
    <source>
        <strain evidence="1">CCMP125</strain>
    </source>
</reference>
<proteinExistence type="predicted"/>
<gene>
    <name evidence="1" type="ORF">APAL1065_LOCUS15178</name>
</gene>
<dbReference type="SUPFAM" id="SSF53448">
    <property type="entry name" value="Nucleotide-diphospho-sugar transferases"/>
    <property type="match status" value="1"/>
</dbReference>
<protein>
    <recommendedName>
        <fullName evidence="2">Nucleotide-diphospho-sugar transferase domain-containing protein</fullName>
    </recommendedName>
</protein>
<accession>A0A7S2YF33</accession>
<name>A0A7S2YF33_9STRA</name>
<evidence type="ECO:0008006" key="2">
    <source>
        <dbReference type="Google" id="ProtNLM"/>
    </source>
</evidence>